<dbReference type="Pfam" id="PF12947">
    <property type="entry name" value="EGF_3"/>
    <property type="match status" value="1"/>
</dbReference>
<feature type="disulfide bond" evidence="6">
    <location>
        <begin position="771"/>
        <end position="780"/>
    </location>
</feature>
<dbReference type="SMART" id="SM00179">
    <property type="entry name" value="EGF_CA"/>
    <property type="match status" value="4"/>
</dbReference>
<dbReference type="InterPro" id="IPR011042">
    <property type="entry name" value="6-blade_b-propeller_TolB-like"/>
</dbReference>
<dbReference type="Pfam" id="PF16472">
    <property type="entry name" value="DUF5050"/>
    <property type="match status" value="1"/>
</dbReference>
<dbReference type="CTD" id="1950"/>
<dbReference type="InterPro" id="IPR018097">
    <property type="entry name" value="EGF_Ca-bd_CS"/>
</dbReference>
<keyword evidence="8" id="KW-0472">Membrane</keyword>
<evidence type="ECO:0000256" key="4">
    <source>
        <dbReference type="ARBA" id="ARBA00023157"/>
    </source>
</evidence>
<feature type="disulfide bond" evidence="6">
    <location>
        <begin position="752"/>
        <end position="769"/>
    </location>
</feature>
<accession>A0A6I9NVZ2</accession>
<keyword evidence="8" id="KW-1133">Transmembrane helix</keyword>
<dbReference type="GO" id="GO:0007173">
    <property type="term" value="P:epidermal growth factor receptor signaling pathway"/>
    <property type="evidence" value="ECO:0007669"/>
    <property type="project" value="TreeGrafter"/>
</dbReference>
<dbReference type="GO" id="GO:0017147">
    <property type="term" value="F:Wnt-protein binding"/>
    <property type="evidence" value="ECO:0007669"/>
    <property type="project" value="TreeGrafter"/>
</dbReference>
<dbReference type="InterPro" id="IPR000033">
    <property type="entry name" value="LDLR_classB_rpt"/>
</dbReference>
<proteinExistence type="predicted"/>
<dbReference type="GO" id="GO:0008284">
    <property type="term" value="P:positive regulation of cell population proliferation"/>
    <property type="evidence" value="ECO:0007669"/>
    <property type="project" value="TreeGrafter"/>
</dbReference>
<dbReference type="InterPro" id="IPR000152">
    <property type="entry name" value="EGF-type_Asp/Asn_hydroxyl_site"/>
</dbReference>
<feature type="repeat" description="LDL-receptor class B" evidence="7">
    <location>
        <begin position="588"/>
        <end position="630"/>
    </location>
</feature>
<evidence type="ECO:0000256" key="5">
    <source>
        <dbReference type="ARBA" id="ARBA00023180"/>
    </source>
</evidence>
<dbReference type="PROSITE" id="PS50026">
    <property type="entry name" value="EGF_3"/>
    <property type="match status" value="2"/>
</dbReference>
<organism evidence="10 11">
    <name type="scientific">Notothenia coriiceps</name>
    <name type="common">black rockcod</name>
    <dbReference type="NCBI Taxonomy" id="8208"/>
    <lineage>
        <taxon>Eukaryota</taxon>
        <taxon>Metazoa</taxon>
        <taxon>Chordata</taxon>
        <taxon>Craniata</taxon>
        <taxon>Vertebrata</taxon>
        <taxon>Euteleostomi</taxon>
        <taxon>Actinopterygii</taxon>
        <taxon>Neopterygii</taxon>
        <taxon>Teleostei</taxon>
        <taxon>Neoteleostei</taxon>
        <taxon>Acanthomorphata</taxon>
        <taxon>Eupercaria</taxon>
        <taxon>Perciformes</taxon>
        <taxon>Notothenioidei</taxon>
        <taxon>Nototheniidae</taxon>
        <taxon>Notothenia</taxon>
    </lineage>
</organism>
<dbReference type="Gene3D" id="2.120.10.30">
    <property type="entry name" value="TolB, C-terminal domain"/>
    <property type="match status" value="2"/>
</dbReference>
<keyword evidence="10" id="KW-1185">Reference proteome</keyword>
<evidence type="ECO:0000313" key="10">
    <source>
        <dbReference type="Proteomes" id="UP000504611"/>
    </source>
</evidence>
<evidence type="ECO:0000256" key="1">
    <source>
        <dbReference type="ARBA" id="ARBA00022536"/>
    </source>
</evidence>
<dbReference type="GO" id="GO:0060070">
    <property type="term" value="P:canonical Wnt signaling pathway"/>
    <property type="evidence" value="ECO:0007669"/>
    <property type="project" value="TreeGrafter"/>
</dbReference>
<dbReference type="FunFam" id="2.10.25.10:FF:000219">
    <property type="entry name" value="Pro-epidermal growth factor"/>
    <property type="match status" value="1"/>
</dbReference>
<dbReference type="GO" id="GO:0030855">
    <property type="term" value="P:epithelial cell differentiation"/>
    <property type="evidence" value="ECO:0007669"/>
    <property type="project" value="UniProtKB-ARBA"/>
</dbReference>
<dbReference type="FunFam" id="2.10.25.10:FF:000010">
    <property type="entry name" value="Pro-epidermal growth factor"/>
    <property type="match status" value="1"/>
</dbReference>
<dbReference type="Pfam" id="PF14670">
    <property type="entry name" value="FXa_inhibition"/>
    <property type="match status" value="1"/>
</dbReference>
<keyword evidence="8" id="KW-0812">Transmembrane</keyword>
<comment type="caution">
    <text evidence="6">Lacks conserved residue(s) required for the propagation of feature annotation.</text>
</comment>
<dbReference type="SUPFAM" id="SSF63825">
    <property type="entry name" value="YWTD domain"/>
    <property type="match status" value="2"/>
</dbReference>
<dbReference type="CDD" id="cd00054">
    <property type="entry name" value="EGF_CA"/>
    <property type="match status" value="1"/>
</dbReference>
<keyword evidence="1 6" id="KW-0245">EGF-like domain</keyword>
<dbReference type="GO" id="GO:0042813">
    <property type="term" value="F:Wnt receptor activity"/>
    <property type="evidence" value="ECO:0007669"/>
    <property type="project" value="TreeGrafter"/>
</dbReference>
<evidence type="ECO:0000256" key="3">
    <source>
        <dbReference type="ARBA" id="ARBA00022737"/>
    </source>
</evidence>
<feature type="domain" description="EGF-like" evidence="9">
    <location>
        <begin position="740"/>
        <end position="781"/>
    </location>
</feature>
<evidence type="ECO:0000256" key="8">
    <source>
        <dbReference type="SAM" id="Phobius"/>
    </source>
</evidence>
<feature type="repeat" description="LDL-receptor class B" evidence="7">
    <location>
        <begin position="458"/>
        <end position="500"/>
    </location>
</feature>
<feature type="repeat" description="LDL-receptor class B" evidence="7">
    <location>
        <begin position="544"/>
        <end position="587"/>
    </location>
</feature>
<dbReference type="SMART" id="SM00181">
    <property type="entry name" value="EGF"/>
    <property type="match status" value="6"/>
</dbReference>
<evidence type="ECO:0000259" key="9">
    <source>
        <dbReference type="PROSITE" id="PS50026"/>
    </source>
</evidence>
<dbReference type="GO" id="GO:0043410">
    <property type="term" value="P:positive regulation of MAPK cascade"/>
    <property type="evidence" value="ECO:0007669"/>
    <property type="project" value="TreeGrafter"/>
</dbReference>
<dbReference type="GO" id="GO:0005509">
    <property type="term" value="F:calcium ion binding"/>
    <property type="evidence" value="ECO:0007669"/>
    <property type="project" value="InterPro"/>
</dbReference>
<keyword evidence="3" id="KW-0677">Repeat</keyword>
<dbReference type="PROSITE" id="PS01187">
    <property type="entry name" value="EGF_CA"/>
    <property type="match status" value="2"/>
</dbReference>
<reference evidence="11" key="1">
    <citation type="submission" date="2025-08" db="UniProtKB">
        <authorList>
            <consortium name="RefSeq"/>
        </authorList>
    </citation>
    <scope>IDENTIFICATION</scope>
    <source>
        <tissue evidence="11">Muscle</tissue>
    </source>
</reference>
<sequence length="938" mass="103260">MDVDGKNQRRILAGVGRPILLDFHYREERVYWADKHSGVIYKASAGGAHRQKLSSDKHISGLAVDWIWNRVYWTSEDKGKIKAMDINGKNERTLLRHLTKPSNINVEPTNRFLFWLSGGMTPSIQRCDVTGKMKTTLIKIAEKLEALSIDRKEKRLFWVQFGLQGERAIASCDYDGNVLHIIDQPLRSQSMGISVFLEHLYYTDAATRLIKQVNKYTGGAPLNLKQTAKPPGAIKVVHPLNQPMTDYQSSFPGCDEQSGNCMNVCSSIAEKGICQCSEGFALNKQGSRCEDVNECAHWNHGCSLGCENIPGSYFCSCPKGYALLPDRKTCGEIIPCRGNITCGPGCLTTDEGDVCVCPEGSSLQDDGQTCTGCLSADRGGCSQLCTPVTPARWQCGCLPGYQLHQDGKRCIATGPPPYLLVANFDNVRQIDPDGSGDQTVVEEPRGAIVALDYDPVQQNVYFASTSQKTIESVNLNSGSRDILVSDGLDFPEGLAIDWIHRRMYWTDTSQSTIDCSNLVGLNRETIVSKGLEKPRGIAVHPLAKKLFWTDIGAVPVVESSSLKGKHRAVIASTNLVSPSGLTIDFPEDRLFWCDQSTGLVETAALDGSDRQVLVENQVGRPFDLAVFEDRLWISDREHQQLRSVHKRTGRKLQRIHGNMVQPASIVVVHPLAKPDIDECKQEMHKCDKNAECQNAMGNYLCKCQAGYYGNGKTCQELETTTPWLMTGSPADVTTGHNSNSVESCPSSHESYCLYQGVCVYFPEMEAYACNCAPGFMGERCQFSDLEWWELQQAEEEKRRNVAIAACMVLLVSLLSIAACATYCYGTRTFFHKQPSVDNVSETSVTDESMSETTTTSVPGFYMVAENGMMGKIIPAMGCPRRAVCPSCSSDTGDIPVSEGSGTLSQHNRGYECSMVSAVAMETTYPHVHHSSQSPSSSY</sequence>
<dbReference type="SMART" id="SM00135">
    <property type="entry name" value="LY"/>
    <property type="match status" value="9"/>
</dbReference>
<dbReference type="SUPFAM" id="SSF57184">
    <property type="entry name" value="Growth factor receptor domain"/>
    <property type="match status" value="1"/>
</dbReference>
<keyword evidence="4 6" id="KW-1015">Disulfide bond</keyword>
<dbReference type="GO" id="GO:0008083">
    <property type="term" value="F:growth factor activity"/>
    <property type="evidence" value="ECO:0007669"/>
    <property type="project" value="TreeGrafter"/>
</dbReference>
<dbReference type="PANTHER" id="PTHR46513">
    <property type="entry name" value="VITELLOGENIN RECEPTOR-LIKE PROTEIN-RELATED-RELATED"/>
    <property type="match status" value="1"/>
</dbReference>
<dbReference type="Gene3D" id="2.10.25.10">
    <property type="entry name" value="Laminin"/>
    <property type="match status" value="4"/>
</dbReference>
<dbReference type="InterPro" id="IPR032485">
    <property type="entry name" value="LRP1-like_beta_prop"/>
</dbReference>
<dbReference type="InterPro" id="IPR009030">
    <property type="entry name" value="Growth_fac_rcpt_cys_sf"/>
</dbReference>
<name>A0A6I9NVZ2_9TELE</name>
<dbReference type="InterPro" id="IPR000742">
    <property type="entry name" value="EGF"/>
</dbReference>
<dbReference type="SUPFAM" id="SSF57196">
    <property type="entry name" value="EGF/Laminin"/>
    <property type="match status" value="2"/>
</dbReference>
<dbReference type="Pfam" id="PF00058">
    <property type="entry name" value="Ldl_recept_b"/>
    <property type="match status" value="4"/>
</dbReference>
<keyword evidence="2" id="KW-0732">Signal</keyword>
<dbReference type="PROSITE" id="PS01186">
    <property type="entry name" value="EGF_2"/>
    <property type="match status" value="3"/>
</dbReference>
<dbReference type="Proteomes" id="UP000504611">
    <property type="component" value="Unplaced"/>
</dbReference>
<evidence type="ECO:0000256" key="6">
    <source>
        <dbReference type="PROSITE-ProRule" id="PRU00076"/>
    </source>
</evidence>
<dbReference type="InterPro" id="IPR050778">
    <property type="entry name" value="Cueball_EGF_LRP_Nidogen"/>
</dbReference>
<dbReference type="FunFam" id="2.120.10.30:FF:000241">
    <property type="entry name" value="Low-density lipoprotein receptor-related protein 6"/>
    <property type="match status" value="1"/>
</dbReference>
<dbReference type="RefSeq" id="XP_010779013.1">
    <property type="nucleotide sequence ID" value="XM_010780711.1"/>
</dbReference>
<dbReference type="GeneID" id="104953729"/>
<evidence type="ECO:0000256" key="2">
    <source>
        <dbReference type="ARBA" id="ARBA00022729"/>
    </source>
</evidence>
<dbReference type="AlphaFoldDB" id="A0A6I9NVZ2"/>
<feature type="repeat" description="LDL-receptor class B" evidence="7">
    <location>
        <begin position="501"/>
        <end position="543"/>
    </location>
</feature>
<dbReference type="InterPro" id="IPR001881">
    <property type="entry name" value="EGF-like_Ca-bd_dom"/>
</dbReference>
<gene>
    <name evidence="11" type="primary">egf</name>
</gene>
<dbReference type="InterPro" id="IPR024731">
    <property type="entry name" value="NELL2-like_EGF"/>
</dbReference>
<evidence type="ECO:0000313" key="11">
    <source>
        <dbReference type="RefSeq" id="XP_010779013.1"/>
    </source>
</evidence>
<dbReference type="PROSITE" id="PS51120">
    <property type="entry name" value="LDLRB"/>
    <property type="match status" value="5"/>
</dbReference>
<protein>
    <submittedName>
        <fullName evidence="11">Pro-epidermal growth factor</fullName>
    </submittedName>
</protein>
<evidence type="ECO:0000256" key="7">
    <source>
        <dbReference type="PROSITE-ProRule" id="PRU00461"/>
    </source>
</evidence>
<feature type="domain" description="EGF-like" evidence="9">
    <location>
        <begin position="675"/>
        <end position="715"/>
    </location>
</feature>
<keyword evidence="5" id="KW-0325">Glycoprotein</keyword>
<dbReference type="FunFam" id="2.10.25.10:FF:000038">
    <property type="entry name" value="Fibrillin 2"/>
    <property type="match status" value="1"/>
</dbReference>
<feature type="repeat" description="LDL-receptor class B" evidence="7">
    <location>
        <begin position="69"/>
        <end position="110"/>
    </location>
</feature>
<dbReference type="OrthoDB" id="4062651at2759"/>
<dbReference type="PANTHER" id="PTHR46513:SF5">
    <property type="entry name" value="PRO-EPIDERMAL GROWTH FACTOR"/>
    <property type="match status" value="1"/>
</dbReference>
<dbReference type="FunFam" id="2.120.10.30:FF:000036">
    <property type="entry name" value="Pro-epidermal growth factor"/>
    <property type="match status" value="1"/>
</dbReference>
<dbReference type="GO" id="GO:0005886">
    <property type="term" value="C:plasma membrane"/>
    <property type="evidence" value="ECO:0007669"/>
    <property type="project" value="TreeGrafter"/>
</dbReference>
<feature type="transmembrane region" description="Helical" evidence="8">
    <location>
        <begin position="801"/>
        <end position="824"/>
    </location>
</feature>
<dbReference type="PROSITE" id="PS00022">
    <property type="entry name" value="EGF_1"/>
    <property type="match status" value="1"/>
</dbReference>
<dbReference type="KEGG" id="ncc:104953729"/>
<dbReference type="PROSITE" id="PS00010">
    <property type="entry name" value="ASX_HYDROXYL"/>
    <property type="match status" value="1"/>
</dbReference>